<dbReference type="Gene3D" id="1.20.58.340">
    <property type="entry name" value="Magnesium transport protein CorA, transmembrane region"/>
    <property type="match status" value="1"/>
</dbReference>
<dbReference type="Proteomes" id="UP001275084">
    <property type="component" value="Unassembled WGS sequence"/>
</dbReference>
<protein>
    <submittedName>
        <fullName evidence="3">Uncharacterized protein</fullName>
    </submittedName>
</protein>
<feature type="region of interest" description="Disordered" evidence="1">
    <location>
        <begin position="1"/>
        <end position="34"/>
    </location>
</feature>
<sequence>MAHKMRMQNLTVRKPLGQAGSESSRSPPTGKRDPYLSCLEFMGGNAVKLMAKTEQHNHENRSKFLGGLRVVVLETTDERLHRLPLPESAFQAILSSFRIPSLFREVLSKEDRVFVGFTSDEGGWQGCLQRSFIIPNYGLAVTHDKSRCVSYAILVTSSYGGNARNVYQTLLEDLQDHEEMVLCPLLMPALVLSLSTERSIHMVSGVEQNIRNLEDTTGHTPFERRKDVKIEENSLLRLRLDASKISGICDIHFALTKSRQFDLDKCLKLLTSPAEMEEQRRDTTSIKALRNTERFVVYLLAKNEHLLGKIELARARVGTQLAAIDQERNITIAAAARRDGAVMREISVATKRDSSAMKLLAMITILFLPGTFFGTLLGDPLSHWQVYTGLTVGITVIIAVGACYWLFVYESHEKEREYRAVREEV</sequence>
<feature type="transmembrane region" description="Helical" evidence="2">
    <location>
        <begin position="384"/>
        <end position="409"/>
    </location>
</feature>
<reference evidence="3" key="1">
    <citation type="journal article" date="2023" name="Mol. Phylogenet. Evol.">
        <title>Genome-scale phylogeny and comparative genomics of the fungal order Sordariales.</title>
        <authorList>
            <person name="Hensen N."/>
            <person name="Bonometti L."/>
            <person name="Westerberg I."/>
            <person name="Brannstrom I.O."/>
            <person name="Guillou S."/>
            <person name="Cros-Aarteil S."/>
            <person name="Calhoun S."/>
            <person name="Haridas S."/>
            <person name="Kuo A."/>
            <person name="Mondo S."/>
            <person name="Pangilinan J."/>
            <person name="Riley R."/>
            <person name="LaButti K."/>
            <person name="Andreopoulos B."/>
            <person name="Lipzen A."/>
            <person name="Chen C."/>
            <person name="Yan M."/>
            <person name="Daum C."/>
            <person name="Ng V."/>
            <person name="Clum A."/>
            <person name="Steindorff A."/>
            <person name="Ohm R.A."/>
            <person name="Martin F."/>
            <person name="Silar P."/>
            <person name="Natvig D.O."/>
            <person name="Lalanne C."/>
            <person name="Gautier V."/>
            <person name="Ament-Velasquez S.L."/>
            <person name="Kruys A."/>
            <person name="Hutchinson M.I."/>
            <person name="Powell A.J."/>
            <person name="Barry K."/>
            <person name="Miller A.N."/>
            <person name="Grigoriev I.V."/>
            <person name="Debuchy R."/>
            <person name="Gladieux P."/>
            <person name="Hiltunen Thoren M."/>
            <person name="Johannesson H."/>
        </authorList>
    </citation>
    <scope>NUCLEOTIDE SEQUENCE</scope>
    <source>
        <strain evidence="3">CBS 955.72</strain>
    </source>
</reference>
<evidence type="ECO:0000256" key="1">
    <source>
        <dbReference type="SAM" id="MobiDB-lite"/>
    </source>
</evidence>
<evidence type="ECO:0000256" key="2">
    <source>
        <dbReference type="SAM" id="Phobius"/>
    </source>
</evidence>
<dbReference type="AlphaFoldDB" id="A0AAJ0HGX0"/>
<name>A0AAJ0HGX0_9PEZI</name>
<gene>
    <name evidence="3" type="ORF">B0T25DRAFT_542040</name>
</gene>
<organism evidence="3 4">
    <name type="scientific">Lasiosphaeria hispida</name>
    <dbReference type="NCBI Taxonomy" id="260671"/>
    <lineage>
        <taxon>Eukaryota</taxon>
        <taxon>Fungi</taxon>
        <taxon>Dikarya</taxon>
        <taxon>Ascomycota</taxon>
        <taxon>Pezizomycotina</taxon>
        <taxon>Sordariomycetes</taxon>
        <taxon>Sordariomycetidae</taxon>
        <taxon>Sordariales</taxon>
        <taxon>Lasiosphaeriaceae</taxon>
        <taxon>Lasiosphaeria</taxon>
    </lineage>
</organism>
<evidence type="ECO:0000313" key="4">
    <source>
        <dbReference type="Proteomes" id="UP001275084"/>
    </source>
</evidence>
<reference evidence="3" key="2">
    <citation type="submission" date="2023-06" db="EMBL/GenBank/DDBJ databases">
        <authorList>
            <consortium name="Lawrence Berkeley National Laboratory"/>
            <person name="Haridas S."/>
            <person name="Hensen N."/>
            <person name="Bonometti L."/>
            <person name="Westerberg I."/>
            <person name="Brannstrom I.O."/>
            <person name="Guillou S."/>
            <person name="Cros-Aarteil S."/>
            <person name="Calhoun S."/>
            <person name="Kuo A."/>
            <person name="Mondo S."/>
            <person name="Pangilinan J."/>
            <person name="Riley R."/>
            <person name="Labutti K."/>
            <person name="Andreopoulos B."/>
            <person name="Lipzen A."/>
            <person name="Chen C."/>
            <person name="Yanf M."/>
            <person name="Daum C."/>
            <person name="Ng V."/>
            <person name="Clum A."/>
            <person name="Steindorff A."/>
            <person name="Ohm R."/>
            <person name="Martin F."/>
            <person name="Silar P."/>
            <person name="Natvig D."/>
            <person name="Lalanne C."/>
            <person name="Gautier V."/>
            <person name="Ament-Velasquez S.L."/>
            <person name="Kruys A."/>
            <person name="Hutchinson M.I."/>
            <person name="Powell A.J."/>
            <person name="Barry K."/>
            <person name="Miller A.N."/>
            <person name="Grigoriev I.V."/>
            <person name="Debuchy R."/>
            <person name="Gladieux P."/>
            <person name="Thoren M.H."/>
            <person name="Johannesson H."/>
        </authorList>
    </citation>
    <scope>NUCLEOTIDE SEQUENCE</scope>
    <source>
        <strain evidence="3">CBS 955.72</strain>
    </source>
</reference>
<keyword evidence="2" id="KW-1133">Transmembrane helix</keyword>
<keyword evidence="2" id="KW-0812">Transmembrane</keyword>
<proteinExistence type="predicted"/>
<feature type="transmembrane region" description="Helical" evidence="2">
    <location>
        <begin position="359"/>
        <end position="378"/>
    </location>
</feature>
<evidence type="ECO:0000313" key="3">
    <source>
        <dbReference type="EMBL" id="KAK3352466.1"/>
    </source>
</evidence>
<accession>A0AAJ0HGX0</accession>
<dbReference type="EMBL" id="JAUIQD010000004">
    <property type="protein sequence ID" value="KAK3352466.1"/>
    <property type="molecule type" value="Genomic_DNA"/>
</dbReference>
<keyword evidence="4" id="KW-1185">Reference proteome</keyword>
<comment type="caution">
    <text evidence="3">The sequence shown here is derived from an EMBL/GenBank/DDBJ whole genome shotgun (WGS) entry which is preliminary data.</text>
</comment>
<keyword evidence="2" id="KW-0472">Membrane</keyword>